<protein>
    <submittedName>
        <fullName evidence="1">Uncharacterized protein</fullName>
    </submittedName>
</protein>
<reference evidence="1 2" key="1">
    <citation type="journal article" date="2015" name="Genome Announc.">
        <title>Expanding the biotechnology potential of lactobacilli through comparative genomics of 213 strains and associated genera.</title>
        <authorList>
            <person name="Sun Z."/>
            <person name="Harris H.M."/>
            <person name="McCann A."/>
            <person name="Guo C."/>
            <person name="Argimon S."/>
            <person name="Zhang W."/>
            <person name="Yang X."/>
            <person name="Jeffery I.B."/>
            <person name="Cooney J.C."/>
            <person name="Kagawa T.F."/>
            <person name="Liu W."/>
            <person name="Song Y."/>
            <person name="Salvetti E."/>
            <person name="Wrobel A."/>
            <person name="Rasinkangas P."/>
            <person name="Parkhill J."/>
            <person name="Rea M.C."/>
            <person name="O'Sullivan O."/>
            <person name="Ritari J."/>
            <person name="Douillard F.P."/>
            <person name="Paul Ross R."/>
            <person name="Yang R."/>
            <person name="Briner A.E."/>
            <person name="Felis G.E."/>
            <person name="de Vos W.M."/>
            <person name="Barrangou R."/>
            <person name="Klaenhammer T.R."/>
            <person name="Caufield P.W."/>
            <person name="Cui Y."/>
            <person name="Zhang H."/>
            <person name="O'Toole P.W."/>
        </authorList>
    </citation>
    <scope>NUCLEOTIDE SEQUENCE [LARGE SCALE GENOMIC DNA]</scope>
    <source>
        <strain evidence="1 2">DSM 13145</strain>
    </source>
</reference>
<dbReference type="Proteomes" id="UP000051445">
    <property type="component" value="Unassembled WGS sequence"/>
</dbReference>
<proteinExistence type="predicted"/>
<dbReference type="PATRIC" id="fig|1423746.3.peg.309"/>
<keyword evidence="2" id="KW-1185">Reference proteome</keyword>
<name>A0A0R1P710_9LACO</name>
<accession>A0A0R1P710</accession>
<organism evidence="1 2">
    <name type="scientific">Limosilactobacillus frumenti DSM 13145</name>
    <dbReference type="NCBI Taxonomy" id="1423746"/>
    <lineage>
        <taxon>Bacteria</taxon>
        <taxon>Bacillati</taxon>
        <taxon>Bacillota</taxon>
        <taxon>Bacilli</taxon>
        <taxon>Lactobacillales</taxon>
        <taxon>Lactobacillaceae</taxon>
        <taxon>Limosilactobacillus</taxon>
    </lineage>
</organism>
<dbReference type="EMBL" id="AZER01000013">
    <property type="protein sequence ID" value="KRL28028.1"/>
    <property type="molecule type" value="Genomic_DNA"/>
</dbReference>
<comment type="caution">
    <text evidence="1">The sequence shown here is derived from an EMBL/GenBank/DDBJ whole genome shotgun (WGS) entry which is preliminary data.</text>
</comment>
<dbReference type="STRING" id="1423746.FD27_GL000302"/>
<dbReference type="AlphaFoldDB" id="A0A0R1P710"/>
<sequence>MFFGIIFIVDSKQFMKNKNESLSDGTFHSVRRLSEKVNKQKNIVLLAAMVWWRKH</sequence>
<gene>
    <name evidence="1" type="ORF">FD27_GL000302</name>
</gene>
<evidence type="ECO:0000313" key="2">
    <source>
        <dbReference type="Proteomes" id="UP000051445"/>
    </source>
</evidence>
<evidence type="ECO:0000313" key="1">
    <source>
        <dbReference type="EMBL" id="KRL28028.1"/>
    </source>
</evidence>